<reference evidence="1" key="1">
    <citation type="submission" date="2018-05" db="EMBL/GenBank/DDBJ databases">
        <title>Draft genome of Mucuna pruriens seed.</title>
        <authorList>
            <person name="Nnadi N.E."/>
            <person name="Vos R."/>
            <person name="Hasami M.H."/>
            <person name="Devisetty U.K."/>
            <person name="Aguiy J.C."/>
        </authorList>
    </citation>
    <scope>NUCLEOTIDE SEQUENCE [LARGE SCALE GENOMIC DNA]</scope>
    <source>
        <strain evidence="1">JCA_2017</strain>
    </source>
</reference>
<feature type="non-terminal residue" evidence="1">
    <location>
        <position position="1"/>
    </location>
</feature>
<sequence length="69" mass="7883">MECPKTSLFDNLSPTFDHCIESTTCMWSTYLPNETNFKVWKEDVAIVLGCMDLDLALQVEKPILTLDNL</sequence>
<dbReference type="EMBL" id="QJKJ01003823">
    <property type="protein sequence ID" value="RDX96762.1"/>
    <property type="molecule type" value="Genomic_DNA"/>
</dbReference>
<proteinExistence type="predicted"/>
<dbReference type="Proteomes" id="UP000257109">
    <property type="component" value="Unassembled WGS sequence"/>
</dbReference>
<organism evidence="1 2">
    <name type="scientific">Mucuna pruriens</name>
    <name type="common">Velvet bean</name>
    <name type="synonym">Dolichos pruriens</name>
    <dbReference type="NCBI Taxonomy" id="157652"/>
    <lineage>
        <taxon>Eukaryota</taxon>
        <taxon>Viridiplantae</taxon>
        <taxon>Streptophyta</taxon>
        <taxon>Embryophyta</taxon>
        <taxon>Tracheophyta</taxon>
        <taxon>Spermatophyta</taxon>
        <taxon>Magnoliopsida</taxon>
        <taxon>eudicotyledons</taxon>
        <taxon>Gunneridae</taxon>
        <taxon>Pentapetalae</taxon>
        <taxon>rosids</taxon>
        <taxon>fabids</taxon>
        <taxon>Fabales</taxon>
        <taxon>Fabaceae</taxon>
        <taxon>Papilionoideae</taxon>
        <taxon>50 kb inversion clade</taxon>
        <taxon>NPAAA clade</taxon>
        <taxon>indigoferoid/millettioid clade</taxon>
        <taxon>Phaseoleae</taxon>
        <taxon>Mucuna</taxon>
    </lineage>
</organism>
<gene>
    <name evidence="1" type="ORF">CR513_20547</name>
</gene>
<comment type="caution">
    <text evidence="1">The sequence shown here is derived from an EMBL/GenBank/DDBJ whole genome shotgun (WGS) entry which is preliminary data.</text>
</comment>
<accession>A0A371H1T2</accession>
<name>A0A371H1T2_MUCPR</name>
<dbReference type="AlphaFoldDB" id="A0A371H1T2"/>
<protein>
    <submittedName>
        <fullName evidence="1">Uncharacterized protein</fullName>
    </submittedName>
</protein>
<keyword evidence="2" id="KW-1185">Reference proteome</keyword>
<evidence type="ECO:0000313" key="2">
    <source>
        <dbReference type="Proteomes" id="UP000257109"/>
    </source>
</evidence>
<evidence type="ECO:0000313" key="1">
    <source>
        <dbReference type="EMBL" id="RDX96762.1"/>
    </source>
</evidence>
<dbReference type="OrthoDB" id="1722863at2759"/>